<evidence type="ECO:0000313" key="8">
    <source>
        <dbReference type="EMBL" id="MDF3834960.1"/>
    </source>
</evidence>
<proteinExistence type="predicted"/>
<evidence type="ECO:0000256" key="1">
    <source>
        <dbReference type="ARBA" id="ARBA00004141"/>
    </source>
</evidence>
<dbReference type="EMBL" id="JARJLM010000318">
    <property type="protein sequence ID" value="MDF3834960.1"/>
    <property type="molecule type" value="Genomic_DNA"/>
</dbReference>
<comment type="caution">
    <text evidence="8">The sequence shown here is derived from an EMBL/GenBank/DDBJ whole genome shotgun (WGS) entry which is preliminary data.</text>
</comment>
<name>A0ABT6AQR4_9BURK</name>
<evidence type="ECO:0000256" key="6">
    <source>
        <dbReference type="SAM" id="Phobius"/>
    </source>
</evidence>
<feature type="transmembrane region" description="Helical" evidence="6">
    <location>
        <begin position="205"/>
        <end position="227"/>
    </location>
</feature>
<dbReference type="Pfam" id="PF03600">
    <property type="entry name" value="CitMHS"/>
    <property type="match status" value="1"/>
</dbReference>
<evidence type="ECO:0000256" key="4">
    <source>
        <dbReference type="ARBA" id="ARBA00022989"/>
    </source>
</evidence>
<feature type="transmembrane region" description="Helical" evidence="6">
    <location>
        <begin position="46"/>
        <end position="63"/>
    </location>
</feature>
<keyword evidence="5 6" id="KW-0472">Membrane</keyword>
<feature type="transmembrane region" description="Helical" evidence="6">
    <location>
        <begin position="247"/>
        <end position="270"/>
    </location>
</feature>
<feature type="transmembrane region" description="Helical" evidence="6">
    <location>
        <begin position="120"/>
        <end position="135"/>
    </location>
</feature>
<evidence type="ECO:0000256" key="2">
    <source>
        <dbReference type="ARBA" id="ARBA00022448"/>
    </source>
</evidence>
<feature type="transmembrane region" description="Helical" evidence="6">
    <location>
        <begin position="351"/>
        <end position="380"/>
    </location>
</feature>
<keyword evidence="4 6" id="KW-1133">Transmembrane helix</keyword>
<evidence type="ECO:0000313" key="9">
    <source>
        <dbReference type="Proteomes" id="UP001216674"/>
    </source>
</evidence>
<reference evidence="8 9" key="1">
    <citation type="submission" date="2023-03" db="EMBL/GenBank/DDBJ databases">
        <title>Draft assemblies of triclosan tolerant bacteria isolated from returned activated sludge.</title>
        <authorList>
            <person name="Van Hamelsveld S."/>
        </authorList>
    </citation>
    <scope>NUCLEOTIDE SEQUENCE [LARGE SCALE GENOMIC DNA]</scope>
    <source>
        <strain evidence="8 9">GW210010_S58</strain>
    </source>
</reference>
<organism evidence="8 9">
    <name type="scientific">Cupriavidus basilensis</name>
    <dbReference type="NCBI Taxonomy" id="68895"/>
    <lineage>
        <taxon>Bacteria</taxon>
        <taxon>Pseudomonadati</taxon>
        <taxon>Pseudomonadota</taxon>
        <taxon>Betaproteobacteria</taxon>
        <taxon>Burkholderiales</taxon>
        <taxon>Burkholderiaceae</taxon>
        <taxon>Cupriavidus</taxon>
    </lineage>
</organism>
<feature type="transmembrane region" description="Helical" evidence="6">
    <location>
        <begin position="392"/>
        <end position="415"/>
    </location>
</feature>
<evidence type="ECO:0000259" key="7">
    <source>
        <dbReference type="Pfam" id="PF03600"/>
    </source>
</evidence>
<dbReference type="PANTHER" id="PTHR10283">
    <property type="entry name" value="SOLUTE CARRIER FAMILY 13 MEMBER"/>
    <property type="match status" value="1"/>
</dbReference>
<comment type="subcellular location">
    <subcellularLocation>
        <location evidence="1">Membrane</location>
        <topology evidence="1">Multi-pass membrane protein</topology>
    </subcellularLocation>
</comment>
<dbReference type="InterPro" id="IPR004680">
    <property type="entry name" value="Cit_transptr-like_dom"/>
</dbReference>
<keyword evidence="2" id="KW-0813">Transport</keyword>
<accession>A0ABT6AQR4</accession>
<dbReference type="RefSeq" id="WP_276265885.1">
    <property type="nucleotide sequence ID" value="NZ_JARJLM010000318.1"/>
</dbReference>
<gene>
    <name evidence="8" type="ORF">P3W85_18630</name>
</gene>
<feature type="domain" description="Citrate transporter-like" evidence="7">
    <location>
        <begin position="83"/>
        <end position="433"/>
    </location>
</feature>
<feature type="transmembrane region" description="Helical" evidence="6">
    <location>
        <begin position="467"/>
        <end position="490"/>
    </location>
</feature>
<evidence type="ECO:0000256" key="5">
    <source>
        <dbReference type="ARBA" id="ARBA00023136"/>
    </source>
</evidence>
<dbReference type="Proteomes" id="UP001216674">
    <property type="component" value="Unassembled WGS sequence"/>
</dbReference>
<feature type="transmembrane region" description="Helical" evidence="6">
    <location>
        <begin position="156"/>
        <end position="175"/>
    </location>
</feature>
<evidence type="ECO:0000256" key="3">
    <source>
        <dbReference type="ARBA" id="ARBA00022692"/>
    </source>
</evidence>
<feature type="transmembrane region" description="Helical" evidence="6">
    <location>
        <begin position="69"/>
        <end position="89"/>
    </location>
</feature>
<keyword evidence="9" id="KW-1185">Reference proteome</keyword>
<sequence length="497" mass="50953">MRNSSQPGLSPPAASIASAVSACAAVPPVPKPAAPAAGKLSDSARAGAVVALCVAVVWLAGRATGAPDALVLAAALVLSTVCCWALGVLPEPATTLLFFLCAVLLHVAPPSVVFSGFASAAWWLMFGGAVTGLALRQTGLAQRLAAIIFRGRTGSYRQVIATVALSAVGLAFLMPSTTGRVMLLMPIVLALADRLGFAPGSNGRIGMVLTVAAASYMPPTAILPANIPNSVLLGAANSVYGINLSYGSYLMLHFPILGVLKTVVLVWLVCRMFPEHGPLAALPRQDTAAPGRQEKTLAIILALAVAGFATDTLHGISPAWISLAACIVCLLPGVGLVSARMLAEQVHLTPLLYVAGFLGLGAVVESTGLGTAISAALLRWLPLAPGHTAANVAALGAVGASLGLMTTLPGLPAVLTPLARELSQATGLSLEAVLMLQVPVFSTVFFPYQSPPIVIAMQLGGVGLREGTRLCLALAALTLLVLLPLDYFWWRLLGYLP</sequence>
<keyword evidence="3 6" id="KW-0812">Transmembrane</keyword>
<feature type="transmembrane region" description="Helical" evidence="6">
    <location>
        <begin position="319"/>
        <end position="339"/>
    </location>
</feature>
<dbReference type="PROSITE" id="PS51257">
    <property type="entry name" value="PROKAR_LIPOPROTEIN"/>
    <property type="match status" value="1"/>
</dbReference>
<protein>
    <submittedName>
        <fullName evidence="8">SLC13 family permease</fullName>
    </submittedName>
</protein>